<reference evidence="2 3" key="1">
    <citation type="journal article" date="2019" name="Int. J. Syst. Evol. Microbiol.">
        <title>The Global Catalogue of Microorganisms (GCM) 10K type strain sequencing project: providing services to taxonomists for standard genome sequencing and annotation.</title>
        <authorList>
            <consortium name="The Broad Institute Genomics Platform"/>
            <consortium name="The Broad Institute Genome Sequencing Center for Infectious Disease"/>
            <person name="Wu L."/>
            <person name="Ma J."/>
        </authorList>
    </citation>
    <scope>NUCLEOTIDE SEQUENCE [LARGE SCALE GENOMIC DNA]</scope>
    <source>
        <strain evidence="2 3">JCM 15089</strain>
    </source>
</reference>
<sequence>MGMTSVVRVVPFLALLVAGGCASEPAYQILTPFLDNDFQTWKKPGPYTVSGQAFYKVADGRVITCAGETVSLMPLTGYNMELSKLLESGKGYPPNYERRAHKYDHKALCDGDGRFSISGIPSLNWLLITRVSWQEDGTLSAVPLVGGPSNKGGWLYQEISIDGADMKVTLSNQDFVADKE</sequence>
<evidence type="ECO:0000313" key="3">
    <source>
        <dbReference type="Proteomes" id="UP001499951"/>
    </source>
</evidence>
<evidence type="ECO:0000313" key="2">
    <source>
        <dbReference type="EMBL" id="GAA0572017.1"/>
    </source>
</evidence>
<feature type="signal peptide" evidence="1">
    <location>
        <begin position="1"/>
        <end position="22"/>
    </location>
</feature>
<evidence type="ECO:0008006" key="4">
    <source>
        <dbReference type="Google" id="ProtNLM"/>
    </source>
</evidence>
<feature type="chain" id="PRO_5045942952" description="Lipocalin-like domain-containing protein" evidence="1">
    <location>
        <begin position="23"/>
        <end position="180"/>
    </location>
</feature>
<keyword evidence="3" id="KW-1185">Reference proteome</keyword>
<name>A0ABN1EQK1_9PROT</name>
<proteinExistence type="predicted"/>
<gene>
    <name evidence="2" type="ORF">GCM10008942_20910</name>
</gene>
<dbReference type="SUPFAM" id="SSF117074">
    <property type="entry name" value="Hypothetical protein PA1324"/>
    <property type="match status" value="1"/>
</dbReference>
<protein>
    <recommendedName>
        <fullName evidence="4">Lipocalin-like domain-containing protein</fullName>
    </recommendedName>
</protein>
<accession>A0ABN1EQK1</accession>
<evidence type="ECO:0000256" key="1">
    <source>
        <dbReference type="SAM" id="SignalP"/>
    </source>
</evidence>
<dbReference type="Proteomes" id="UP001499951">
    <property type="component" value="Unassembled WGS sequence"/>
</dbReference>
<dbReference type="EMBL" id="BAAADD010000005">
    <property type="protein sequence ID" value="GAA0572017.1"/>
    <property type="molecule type" value="Genomic_DNA"/>
</dbReference>
<keyword evidence="1" id="KW-0732">Signal</keyword>
<comment type="caution">
    <text evidence="2">The sequence shown here is derived from an EMBL/GenBank/DDBJ whole genome shotgun (WGS) entry which is preliminary data.</text>
</comment>
<organism evidence="2 3">
    <name type="scientific">Rhizomicrobium electricum</name>
    <dbReference type="NCBI Taxonomy" id="480070"/>
    <lineage>
        <taxon>Bacteria</taxon>
        <taxon>Pseudomonadati</taxon>
        <taxon>Pseudomonadota</taxon>
        <taxon>Alphaproteobacteria</taxon>
        <taxon>Micropepsales</taxon>
        <taxon>Micropepsaceae</taxon>
        <taxon>Rhizomicrobium</taxon>
    </lineage>
</organism>